<evidence type="ECO:0000313" key="3">
    <source>
        <dbReference type="Proteomes" id="UP001345963"/>
    </source>
</evidence>
<dbReference type="EMBL" id="JAHUTI010087899">
    <property type="protein sequence ID" value="MED6259801.1"/>
    <property type="molecule type" value="Genomic_DNA"/>
</dbReference>
<evidence type="ECO:0000256" key="1">
    <source>
        <dbReference type="SAM" id="MobiDB-lite"/>
    </source>
</evidence>
<accession>A0ABU7CCB9</accession>
<feature type="region of interest" description="Disordered" evidence="1">
    <location>
        <begin position="77"/>
        <end position="99"/>
    </location>
</feature>
<dbReference type="Proteomes" id="UP001345963">
    <property type="component" value="Unassembled WGS sequence"/>
</dbReference>
<organism evidence="2 3">
    <name type="scientific">Ataeniobius toweri</name>
    <dbReference type="NCBI Taxonomy" id="208326"/>
    <lineage>
        <taxon>Eukaryota</taxon>
        <taxon>Metazoa</taxon>
        <taxon>Chordata</taxon>
        <taxon>Craniata</taxon>
        <taxon>Vertebrata</taxon>
        <taxon>Euteleostomi</taxon>
        <taxon>Actinopterygii</taxon>
        <taxon>Neopterygii</taxon>
        <taxon>Teleostei</taxon>
        <taxon>Neoteleostei</taxon>
        <taxon>Acanthomorphata</taxon>
        <taxon>Ovalentaria</taxon>
        <taxon>Atherinomorphae</taxon>
        <taxon>Cyprinodontiformes</taxon>
        <taxon>Goodeidae</taxon>
        <taxon>Ataeniobius</taxon>
    </lineage>
</organism>
<proteinExistence type="predicted"/>
<name>A0ABU7CCB9_9TELE</name>
<evidence type="ECO:0000313" key="2">
    <source>
        <dbReference type="EMBL" id="MED6259801.1"/>
    </source>
</evidence>
<sequence length="99" mass="11329">MKRNVSPCRWKQIRMTAEDTDVELRTHPSLNARKSAREVKPVICLTYDKLGTQAEEPVTIVHQGMVIQLNLGTRDKSNTVKHFKHSNTRPSKVQSKLYG</sequence>
<protein>
    <submittedName>
        <fullName evidence="2">Uncharacterized protein</fullName>
    </submittedName>
</protein>
<gene>
    <name evidence="2" type="ORF">ATANTOWER_032004</name>
</gene>
<keyword evidence="3" id="KW-1185">Reference proteome</keyword>
<reference evidence="2 3" key="1">
    <citation type="submission" date="2021-07" db="EMBL/GenBank/DDBJ databases">
        <authorList>
            <person name="Palmer J.M."/>
        </authorList>
    </citation>
    <scope>NUCLEOTIDE SEQUENCE [LARGE SCALE GENOMIC DNA]</scope>
    <source>
        <strain evidence="2 3">AT_MEX2019</strain>
        <tissue evidence="2">Muscle</tissue>
    </source>
</reference>
<comment type="caution">
    <text evidence="2">The sequence shown here is derived from an EMBL/GenBank/DDBJ whole genome shotgun (WGS) entry which is preliminary data.</text>
</comment>
<feature type="compositionally biased region" description="Polar residues" evidence="1">
    <location>
        <begin position="88"/>
        <end position="99"/>
    </location>
</feature>